<keyword evidence="2" id="KW-0328">Glycosyltransferase</keyword>
<dbReference type="RefSeq" id="WP_241668444.1">
    <property type="nucleotide sequence ID" value="NZ_RCZM01000006.1"/>
</dbReference>
<accession>A0A502CMJ5</accession>
<dbReference type="InterPro" id="IPR028098">
    <property type="entry name" value="Glyco_trans_4-like_N"/>
</dbReference>
<dbReference type="InterPro" id="IPR050194">
    <property type="entry name" value="Glycosyltransferase_grp1"/>
</dbReference>
<proteinExistence type="predicted"/>
<dbReference type="PANTHER" id="PTHR45947">
    <property type="entry name" value="SULFOQUINOVOSYL TRANSFERASE SQD2"/>
    <property type="match status" value="1"/>
</dbReference>
<comment type="caution">
    <text evidence="5">The sequence shown here is derived from an EMBL/GenBank/DDBJ whole genome shotgun (WGS) entry which is preliminary data.</text>
</comment>
<evidence type="ECO:0000313" key="6">
    <source>
        <dbReference type="Proteomes" id="UP000317722"/>
    </source>
</evidence>
<dbReference type="CDD" id="cd03801">
    <property type="entry name" value="GT4_PimA-like"/>
    <property type="match status" value="1"/>
</dbReference>
<dbReference type="Proteomes" id="UP000317722">
    <property type="component" value="Unassembled WGS sequence"/>
</dbReference>
<evidence type="ECO:0000259" key="4">
    <source>
        <dbReference type="Pfam" id="PF13439"/>
    </source>
</evidence>
<dbReference type="PANTHER" id="PTHR45947:SF3">
    <property type="entry name" value="SULFOQUINOVOSYL TRANSFERASE SQD2"/>
    <property type="match status" value="1"/>
</dbReference>
<dbReference type="SUPFAM" id="SSF53756">
    <property type="entry name" value="UDP-Glycosyltransferase/glycogen phosphorylase"/>
    <property type="match status" value="1"/>
</dbReference>
<dbReference type="EMBL" id="RCZM01000006">
    <property type="protein sequence ID" value="TPG13844.1"/>
    <property type="molecule type" value="Genomic_DNA"/>
</dbReference>
<keyword evidence="6" id="KW-1185">Reference proteome</keyword>
<name>A0A502CMJ5_9MICO</name>
<evidence type="ECO:0000256" key="3">
    <source>
        <dbReference type="ARBA" id="ARBA00022679"/>
    </source>
</evidence>
<dbReference type="GO" id="GO:0016757">
    <property type="term" value="F:glycosyltransferase activity"/>
    <property type="evidence" value="ECO:0007669"/>
    <property type="project" value="UniProtKB-KW"/>
</dbReference>
<evidence type="ECO:0000313" key="5">
    <source>
        <dbReference type="EMBL" id="TPG13844.1"/>
    </source>
</evidence>
<sequence>MRVLVVAHTLDLGGTQTNAIELAHEMGRRGLADIVFAASPGPAEAWARDRGLDLRLLPPAERHPSAARARALDQLAREVRPDLVHVWDWPQCFDAYPGLHLRQHLPMLCTVMGMVVPRFIPRHLPTTFGTVELAERARTSRLGPVHLLEPPVDRAANRPGLVDGQGFRVSHGISDDELLITMVCRLESWLKMESLQRGIAAVDELAERYPVRLVIAGTGSARDAVAERAEQVCRRHGRAVVQLAGALMDPRPAYAAADLMLGMGGSALRSMAFGKPLVVVGEQGFSRVLDEDSVQTFLHQGWYGLGSGAYDDLPGQVERLLLDAPLRQSLGTLGERIVAEHYDLGVAAEQLGEWYREVAAAPVPAVRAVTEAGRSAAIVGGRRAQQTIKTRINRTLKRTA</sequence>
<dbReference type="GO" id="GO:1901137">
    <property type="term" value="P:carbohydrate derivative biosynthetic process"/>
    <property type="evidence" value="ECO:0007669"/>
    <property type="project" value="UniProtKB-ARBA"/>
</dbReference>
<organism evidence="5 6">
    <name type="scientific">Pedococcus bigeumensis</name>
    <dbReference type="NCBI Taxonomy" id="433644"/>
    <lineage>
        <taxon>Bacteria</taxon>
        <taxon>Bacillati</taxon>
        <taxon>Actinomycetota</taxon>
        <taxon>Actinomycetes</taxon>
        <taxon>Micrococcales</taxon>
        <taxon>Intrasporangiaceae</taxon>
        <taxon>Pedococcus</taxon>
    </lineage>
</organism>
<keyword evidence="3 5" id="KW-0808">Transferase</keyword>
<dbReference type="Pfam" id="PF13692">
    <property type="entry name" value="Glyco_trans_1_4"/>
    <property type="match status" value="1"/>
</dbReference>
<protein>
    <recommendedName>
        <fullName evidence="1">D-inositol 3-phosphate glycosyltransferase</fullName>
    </recommendedName>
</protein>
<reference evidence="5 6" key="1">
    <citation type="journal article" date="2019" name="Environ. Microbiol.">
        <title>Species interactions and distinct microbial communities in high Arctic permafrost affected cryosols are associated with the CH4 and CO2 gas fluxes.</title>
        <authorList>
            <person name="Altshuler I."/>
            <person name="Hamel J."/>
            <person name="Turney S."/>
            <person name="Magnuson E."/>
            <person name="Levesque R."/>
            <person name="Greer C."/>
            <person name="Whyte L.G."/>
        </authorList>
    </citation>
    <scope>NUCLEOTIDE SEQUENCE [LARGE SCALE GENOMIC DNA]</scope>
    <source>
        <strain evidence="5 6">S9.3A</strain>
    </source>
</reference>
<dbReference type="Pfam" id="PF13439">
    <property type="entry name" value="Glyco_transf_4"/>
    <property type="match status" value="1"/>
</dbReference>
<gene>
    <name evidence="5" type="ORF">EAH86_16530</name>
</gene>
<feature type="domain" description="Glycosyltransferase subfamily 4-like N-terminal" evidence="4">
    <location>
        <begin position="13"/>
        <end position="115"/>
    </location>
</feature>
<evidence type="ECO:0000256" key="2">
    <source>
        <dbReference type="ARBA" id="ARBA00022676"/>
    </source>
</evidence>
<dbReference type="Gene3D" id="3.40.50.2000">
    <property type="entry name" value="Glycogen Phosphorylase B"/>
    <property type="match status" value="2"/>
</dbReference>
<evidence type="ECO:0000256" key="1">
    <source>
        <dbReference type="ARBA" id="ARBA00021292"/>
    </source>
</evidence>
<dbReference type="AlphaFoldDB" id="A0A502CMJ5"/>